<evidence type="ECO:0000313" key="2">
    <source>
        <dbReference type="EMBL" id="TDK26577.1"/>
    </source>
</evidence>
<sequence>MADTQQLDTPQDIPRDLHGLRRSPASLLHEAFVAGSTAGVVELSEVEFLTMAGVRVDPGSAEGQRIAAVTGGLPSRCGDVAGDGVLEAEPRNGAGTGSNGTGTGTGTGSIDSTATSSGLANTSALWLGPTEFLVVAPPEAHETLVPSLVEALADGQGQVVDLSANRTTFELTGPRARAVLEKGCSLDLHPRIHPAGTALSTEVGGIPVILWKTAESTYRILPRASFATFLGHWLLDAMREYASPEVP</sequence>
<feature type="region of interest" description="Disordered" evidence="1">
    <location>
        <begin position="84"/>
        <end position="115"/>
    </location>
</feature>
<dbReference type="Gene3D" id="3.30.70.1520">
    <property type="entry name" value="Heterotetrameric sarcosine oxidase"/>
    <property type="match status" value="1"/>
</dbReference>
<keyword evidence="3" id="KW-1185">Reference proteome</keyword>
<accession>A0A4R5TZ71</accession>
<dbReference type="OrthoDB" id="9814782at2"/>
<name>A0A4R5TZ71_9MICC</name>
<protein>
    <submittedName>
        <fullName evidence="2">Sarcosine oxidase subunit gamma</fullName>
    </submittedName>
</protein>
<dbReference type="RefSeq" id="WP_133402937.1">
    <property type="nucleotide sequence ID" value="NZ_SMTK01000002.1"/>
</dbReference>
<organism evidence="2 3">
    <name type="scientific">Arthrobacter crusticola</name>
    <dbReference type="NCBI Taxonomy" id="2547960"/>
    <lineage>
        <taxon>Bacteria</taxon>
        <taxon>Bacillati</taxon>
        <taxon>Actinomycetota</taxon>
        <taxon>Actinomycetes</taxon>
        <taxon>Micrococcales</taxon>
        <taxon>Micrococcaceae</taxon>
        <taxon>Arthrobacter</taxon>
    </lineage>
</organism>
<dbReference type="InterPro" id="IPR027266">
    <property type="entry name" value="TrmE/GcvT-like"/>
</dbReference>
<evidence type="ECO:0000313" key="3">
    <source>
        <dbReference type="Proteomes" id="UP000295411"/>
    </source>
</evidence>
<dbReference type="Pfam" id="PF04268">
    <property type="entry name" value="SoxG"/>
    <property type="match status" value="1"/>
</dbReference>
<dbReference type="SUPFAM" id="SSF103025">
    <property type="entry name" value="Folate-binding domain"/>
    <property type="match status" value="1"/>
</dbReference>
<feature type="compositionally biased region" description="Gly residues" evidence="1">
    <location>
        <begin position="94"/>
        <end position="107"/>
    </location>
</feature>
<gene>
    <name evidence="2" type="ORF">E2F48_05145</name>
</gene>
<dbReference type="Proteomes" id="UP000295411">
    <property type="component" value="Unassembled WGS sequence"/>
</dbReference>
<proteinExistence type="predicted"/>
<dbReference type="AlphaFoldDB" id="A0A4R5TZ71"/>
<reference evidence="2 3" key="1">
    <citation type="submission" date="2019-03" db="EMBL/GenBank/DDBJ databases">
        <title>Arthrobacter sp. nov., an bacterium isolated from biocrust in Mu Us Desert.</title>
        <authorList>
            <person name="Lixiong L."/>
        </authorList>
    </citation>
    <scope>NUCLEOTIDE SEQUENCE [LARGE SCALE GENOMIC DNA]</scope>
    <source>
        <strain evidence="2 3">SLN-3</strain>
    </source>
</reference>
<dbReference type="EMBL" id="SMTK01000002">
    <property type="protein sequence ID" value="TDK26577.1"/>
    <property type="molecule type" value="Genomic_DNA"/>
</dbReference>
<comment type="caution">
    <text evidence="2">The sequence shown here is derived from an EMBL/GenBank/DDBJ whole genome shotgun (WGS) entry which is preliminary data.</text>
</comment>
<evidence type="ECO:0000256" key="1">
    <source>
        <dbReference type="SAM" id="MobiDB-lite"/>
    </source>
</evidence>
<dbReference type="Gene3D" id="3.30.1360.120">
    <property type="entry name" value="Probable tRNA modification gtpase trme, domain 1"/>
    <property type="match status" value="1"/>
</dbReference>
<dbReference type="InterPro" id="IPR007375">
    <property type="entry name" value="SoxG"/>
</dbReference>